<dbReference type="EMBL" id="JBHUGH010000009">
    <property type="protein sequence ID" value="MFD1913079.1"/>
    <property type="molecule type" value="Genomic_DNA"/>
</dbReference>
<evidence type="ECO:0000313" key="3">
    <source>
        <dbReference type="Proteomes" id="UP001597353"/>
    </source>
</evidence>
<dbReference type="RefSeq" id="WP_390262327.1">
    <property type="nucleotide sequence ID" value="NZ_JBHUGH010000009.1"/>
</dbReference>
<keyword evidence="1" id="KW-1133">Transmembrane helix</keyword>
<evidence type="ECO:0000313" key="2">
    <source>
        <dbReference type="EMBL" id="MFD1913079.1"/>
    </source>
</evidence>
<organism evidence="2 3">
    <name type="scientific">Halodurantibacterium flavum</name>
    <dbReference type="NCBI Taxonomy" id="1382802"/>
    <lineage>
        <taxon>Bacteria</taxon>
        <taxon>Pseudomonadati</taxon>
        <taxon>Pseudomonadota</taxon>
        <taxon>Alphaproteobacteria</taxon>
        <taxon>Rhodobacterales</taxon>
        <taxon>Paracoccaceae</taxon>
        <taxon>Halodurantibacterium</taxon>
    </lineage>
</organism>
<feature type="transmembrane region" description="Helical" evidence="1">
    <location>
        <begin position="239"/>
        <end position="258"/>
    </location>
</feature>
<dbReference type="Proteomes" id="UP001597353">
    <property type="component" value="Unassembled WGS sequence"/>
</dbReference>
<name>A0ABW4S674_9RHOB</name>
<feature type="transmembrane region" description="Helical" evidence="1">
    <location>
        <begin position="138"/>
        <end position="157"/>
    </location>
</feature>
<dbReference type="PIRSF" id="PIRSF028704">
    <property type="entry name" value="UPC028704"/>
    <property type="match status" value="1"/>
</dbReference>
<protein>
    <submittedName>
        <fullName evidence="2">OpgC family protein</fullName>
    </submittedName>
</protein>
<feature type="transmembrane region" description="Helical" evidence="1">
    <location>
        <begin position="12"/>
        <end position="32"/>
    </location>
</feature>
<feature type="transmembrane region" description="Helical" evidence="1">
    <location>
        <begin position="207"/>
        <end position="227"/>
    </location>
</feature>
<feature type="transmembrane region" description="Helical" evidence="1">
    <location>
        <begin position="169"/>
        <end position="187"/>
    </location>
</feature>
<feature type="transmembrane region" description="Helical" evidence="1">
    <location>
        <begin position="80"/>
        <end position="101"/>
    </location>
</feature>
<evidence type="ECO:0000256" key="1">
    <source>
        <dbReference type="SAM" id="Phobius"/>
    </source>
</evidence>
<dbReference type="InterPro" id="IPR014550">
    <property type="entry name" value="UCP028704_OpgC"/>
</dbReference>
<feature type="transmembrane region" description="Helical" evidence="1">
    <location>
        <begin position="38"/>
        <end position="59"/>
    </location>
</feature>
<proteinExistence type="predicted"/>
<feature type="transmembrane region" description="Helical" evidence="1">
    <location>
        <begin position="278"/>
        <end position="301"/>
    </location>
</feature>
<comment type="caution">
    <text evidence="2">The sequence shown here is derived from an EMBL/GenBank/DDBJ whole genome shotgun (WGS) entry which is preliminary data.</text>
</comment>
<reference evidence="3" key="1">
    <citation type="journal article" date="2019" name="Int. J. Syst. Evol. Microbiol.">
        <title>The Global Catalogue of Microorganisms (GCM) 10K type strain sequencing project: providing services to taxonomists for standard genome sequencing and annotation.</title>
        <authorList>
            <consortium name="The Broad Institute Genomics Platform"/>
            <consortium name="The Broad Institute Genome Sequencing Center for Infectious Disease"/>
            <person name="Wu L."/>
            <person name="Ma J."/>
        </authorList>
    </citation>
    <scope>NUCLEOTIDE SEQUENCE [LARGE SCALE GENOMIC DNA]</scope>
    <source>
        <strain evidence="3">CGMCC 4.7242</strain>
    </source>
</reference>
<keyword evidence="1" id="KW-0812">Transmembrane</keyword>
<keyword evidence="1" id="KW-0472">Membrane</keyword>
<feature type="transmembrane region" description="Helical" evidence="1">
    <location>
        <begin position="359"/>
        <end position="379"/>
    </location>
</feature>
<sequence length="390" mass="43921">MQRLEILDGMRGYFLLFMTLNHLVLQGGLWLVEINHRQFMFVEDAQGFVFLSGFLIGLIQARRMERKGTSAVRASINKRVFELYLYAMGLIALAILARDYLPGGVIAFRNWIGTAGAMEPERLIAIATLFFQPTFMDILPQYIIYLAVSPLVIRLVIDGKWALVMTVSVLLWVAAQLGLARAVIPAVSEALRASDDQGVRVSFNPMGWQIVFVTGTVLGTLTVLRRIDWNRVFDPRDPVLPLCALLIVLFFLPLRLATAHGFMPEEVARRFGPMEVRSAFGLVYLVNFVGVAALLTWLVVAGPRAAQGWIRKIAGWLRALFMFAPLRMVGRHSLQIYAWHVVLVYAARWFDAQMGPLTVAQRTMLALVVLMLMPLPAIWREGRLARQRPA</sequence>
<dbReference type="PANTHER" id="PTHR38592:SF3">
    <property type="entry name" value="BLL4819 PROTEIN"/>
    <property type="match status" value="1"/>
</dbReference>
<keyword evidence="3" id="KW-1185">Reference proteome</keyword>
<gene>
    <name evidence="2" type="ORF">ACFSGJ_12730</name>
</gene>
<accession>A0ABW4S674</accession>
<dbReference type="Pfam" id="PF10129">
    <property type="entry name" value="OpgC_C"/>
    <property type="match status" value="1"/>
</dbReference>
<dbReference type="PANTHER" id="PTHR38592">
    <property type="entry name" value="BLL4819 PROTEIN"/>
    <property type="match status" value="1"/>
</dbReference>